<keyword evidence="7" id="KW-1133">Transmembrane helix</keyword>
<dbReference type="PROSITE" id="PS50011">
    <property type="entry name" value="PROTEIN_KINASE_DOM"/>
    <property type="match status" value="1"/>
</dbReference>
<keyword evidence="7" id="KW-0472">Membrane</keyword>
<dbReference type="PROSITE" id="PS00108">
    <property type="entry name" value="PROTEIN_KINASE_ST"/>
    <property type="match status" value="1"/>
</dbReference>
<dbReference type="InterPro" id="IPR015943">
    <property type="entry name" value="WD40/YVTN_repeat-like_dom_sf"/>
</dbReference>
<gene>
    <name evidence="9" type="ORF">BLA60_29830</name>
</gene>
<protein>
    <recommendedName>
        <fullName evidence="8">Protein kinase domain-containing protein</fullName>
    </recommendedName>
</protein>
<dbReference type="PANTHER" id="PTHR43289:SF34">
    <property type="entry name" value="SERINE_THREONINE-PROTEIN KINASE YBDM-RELATED"/>
    <property type="match status" value="1"/>
</dbReference>
<evidence type="ECO:0000256" key="2">
    <source>
        <dbReference type="ARBA" id="ARBA00022741"/>
    </source>
</evidence>
<evidence type="ECO:0000256" key="3">
    <source>
        <dbReference type="ARBA" id="ARBA00022777"/>
    </source>
</evidence>
<organism evidence="9 10">
    <name type="scientific">Actinophytocola xinjiangensis</name>
    <dbReference type="NCBI Taxonomy" id="485602"/>
    <lineage>
        <taxon>Bacteria</taxon>
        <taxon>Bacillati</taxon>
        <taxon>Actinomycetota</taxon>
        <taxon>Actinomycetes</taxon>
        <taxon>Pseudonocardiales</taxon>
        <taxon>Pseudonocardiaceae</taxon>
    </lineage>
</organism>
<name>A0A7Z0WHD2_9PSEU</name>
<dbReference type="EMBL" id="MSIF01000019">
    <property type="protein sequence ID" value="OLF06761.1"/>
    <property type="molecule type" value="Genomic_DNA"/>
</dbReference>
<dbReference type="InterPro" id="IPR000719">
    <property type="entry name" value="Prot_kinase_dom"/>
</dbReference>
<dbReference type="CDD" id="cd14014">
    <property type="entry name" value="STKc_PknB_like"/>
    <property type="match status" value="1"/>
</dbReference>
<feature type="domain" description="Protein kinase" evidence="8">
    <location>
        <begin position="15"/>
        <end position="282"/>
    </location>
</feature>
<reference evidence="9 10" key="1">
    <citation type="submission" date="2016-12" db="EMBL/GenBank/DDBJ databases">
        <title>The draft genome sequence of Actinophytocola xinjiangensis.</title>
        <authorList>
            <person name="Wang W."/>
            <person name="Yuan L."/>
        </authorList>
    </citation>
    <scope>NUCLEOTIDE SEQUENCE [LARGE SCALE GENOMIC DNA]</scope>
    <source>
        <strain evidence="9 10">CGMCC 4.4663</strain>
    </source>
</reference>
<dbReference type="Gene3D" id="3.30.200.20">
    <property type="entry name" value="Phosphorylase Kinase, domain 1"/>
    <property type="match status" value="1"/>
</dbReference>
<dbReference type="SUPFAM" id="SSF50969">
    <property type="entry name" value="YVTN repeat-like/Quinoprotein amine dehydrogenase"/>
    <property type="match status" value="1"/>
</dbReference>
<accession>A0A7Z0WHD2</accession>
<dbReference type="InterPro" id="IPR001680">
    <property type="entry name" value="WD40_rpt"/>
</dbReference>
<dbReference type="PANTHER" id="PTHR43289">
    <property type="entry name" value="MITOGEN-ACTIVATED PROTEIN KINASE KINASE KINASE 20-RELATED"/>
    <property type="match status" value="1"/>
</dbReference>
<keyword evidence="2 6" id="KW-0547">Nucleotide-binding</keyword>
<dbReference type="Pfam" id="PF00400">
    <property type="entry name" value="WD40"/>
    <property type="match status" value="3"/>
</dbReference>
<feature type="transmembrane region" description="Helical" evidence="7">
    <location>
        <begin position="323"/>
        <end position="344"/>
    </location>
</feature>
<evidence type="ECO:0000256" key="1">
    <source>
        <dbReference type="ARBA" id="ARBA00022679"/>
    </source>
</evidence>
<dbReference type="GO" id="GO:0004674">
    <property type="term" value="F:protein serine/threonine kinase activity"/>
    <property type="evidence" value="ECO:0007669"/>
    <property type="project" value="TreeGrafter"/>
</dbReference>
<dbReference type="InterPro" id="IPR008271">
    <property type="entry name" value="Ser/Thr_kinase_AS"/>
</dbReference>
<sequence length="669" mass="71168">MKALRTAATSTVGPYGVVAELGQGGMGRVLLGSAPDGRLVAVKLVHEPLADDDGFRARFRREVAASKAVSGAYTAAVVDADPDAPTPWLASVFVPGPSLHEALTTVGALPEPAVLRLAAGLASALTHIHRAGLVHRDLKPSNVLLTDDGPRVIDFGIVRAVSESDELTRTGWLVGSPAFMSPEQADGGAVGPAGDVFALGSVVVAAATGASPFVGATTLHTLTNIVRHDPRLAGVPDAVRRIVEPCLAKDPADRPTPAAVLASIGQIAPAVRPWPQDVHQLIVRRQAEVGEFLEPGRDATVLVTGPPPRSTRVEARARRPRRWIAAAALVVVLALAGALVWSVWPSERPARPAPSQQAPVIERIGTDMTGTSPVTSLMVSPDGAVITARFEDRTVQSWDSATQDQIGQILGSFSGDGVRHAVFAPDNRTLVTARVEGEDEDQRIVVEHWDLTTGRQPVGPFSPDLTGEDRFYGNVWPMLSPDGRVLAVSSDYDRQIRLWDVNARRSLGGVEERSAWGFSPDSRTLITSGLAGWDVATRRKIAEGISLPDDEQLRSYVYTDDGATQLTVSPDRSTDAEDAVVRWWDTASRNQLRQPLTIATSAERIALSPDGRRLATVDAMTGATVWDLDTGNRIGEKIPGVTAVAFTPNGILVTGNNDNAIQLWRLPAG</sequence>
<dbReference type="GO" id="GO:0005524">
    <property type="term" value="F:ATP binding"/>
    <property type="evidence" value="ECO:0007669"/>
    <property type="project" value="UniProtKB-UniRule"/>
</dbReference>
<keyword evidence="3" id="KW-0418">Kinase</keyword>
<dbReference type="InterPro" id="IPR011009">
    <property type="entry name" value="Kinase-like_dom_sf"/>
</dbReference>
<dbReference type="PROSITE" id="PS50294">
    <property type="entry name" value="WD_REPEATS_REGION"/>
    <property type="match status" value="1"/>
</dbReference>
<dbReference type="InterPro" id="IPR011044">
    <property type="entry name" value="Quino_amine_DH_bsu"/>
</dbReference>
<feature type="repeat" description="WD" evidence="5">
    <location>
        <begin position="641"/>
        <end position="669"/>
    </location>
</feature>
<keyword evidence="4 6" id="KW-0067">ATP-binding</keyword>
<keyword evidence="1" id="KW-0808">Transferase</keyword>
<evidence type="ECO:0000259" key="8">
    <source>
        <dbReference type="PROSITE" id="PS50011"/>
    </source>
</evidence>
<dbReference type="InterPro" id="IPR017441">
    <property type="entry name" value="Protein_kinase_ATP_BS"/>
</dbReference>
<dbReference type="SUPFAM" id="SSF56112">
    <property type="entry name" value="Protein kinase-like (PK-like)"/>
    <property type="match status" value="1"/>
</dbReference>
<feature type="binding site" evidence="6">
    <location>
        <position position="43"/>
    </location>
    <ligand>
        <name>ATP</name>
        <dbReference type="ChEBI" id="CHEBI:30616"/>
    </ligand>
</feature>
<evidence type="ECO:0000256" key="4">
    <source>
        <dbReference type="ARBA" id="ARBA00022840"/>
    </source>
</evidence>
<evidence type="ECO:0000313" key="10">
    <source>
        <dbReference type="Proteomes" id="UP000185696"/>
    </source>
</evidence>
<keyword evidence="10" id="KW-1185">Reference proteome</keyword>
<dbReference type="SMART" id="SM00220">
    <property type="entry name" value="S_TKc"/>
    <property type="match status" value="1"/>
</dbReference>
<evidence type="ECO:0000313" key="9">
    <source>
        <dbReference type="EMBL" id="OLF06761.1"/>
    </source>
</evidence>
<keyword evidence="5" id="KW-0853">WD repeat</keyword>
<evidence type="ECO:0000256" key="7">
    <source>
        <dbReference type="SAM" id="Phobius"/>
    </source>
</evidence>
<evidence type="ECO:0000256" key="6">
    <source>
        <dbReference type="PROSITE-ProRule" id="PRU10141"/>
    </source>
</evidence>
<dbReference type="SMART" id="SM00320">
    <property type="entry name" value="WD40"/>
    <property type="match status" value="5"/>
</dbReference>
<dbReference type="Gene3D" id="1.10.510.10">
    <property type="entry name" value="Transferase(Phosphotransferase) domain 1"/>
    <property type="match status" value="1"/>
</dbReference>
<dbReference type="PROSITE" id="PS50082">
    <property type="entry name" value="WD_REPEATS_2"/>
    <property type="match status" value="1"/>
</dbReference>
<comment type="caution">
    <text evidence="9">The sequence shown here is derived from an EMBL/GenBank/DDBJ whole genome shotgun (WGS) entry which is preliminary data.</text>
</comment>
<proteinExistence type="predicted"/>
<dbReference type="AlphaFoldDB" id="A0A7Z0WHD2"/>
<dbReference type="Gene3D" id="2.130.10.10">
    <property type="entry name" value="YVTN repeat-like/Quinoprotein amine dehydrogenase"/>
    <property type="match status" value="2"/>
</dbReference>
<dbReference type="Pfam" id="PF00069">
    <property type="entry name" value="Pkinase"/>
    <property type="match status" value="1"/>
</dbReference>
<keyword evidence="7" id="KW-0812">Transmembrane</keyword>
<dbReference type="Proteomes" id="UP000185696">
    <property type="component" value="Unassembled WGS sequence"/>
</dbReference>
<dbReference type="PROSITE" id="PS00107">
    <property type="entry name" value="PROTEIN_KINASE_ATP"/>
    <property type="match status" value="1"/>
</dbReference>
<evidence type="ECO:0000256" key="5">
    <source>
        <dbReference type="PROSITE-ProRule" id="PRU00221"/>
    </source>
</evidence>
<dbReference type="RefSeq" id="WP_075136361.1">
    <property type="nucleotide sequence ID" value="NZ_MSIF01000019.1"/>
</dbReference>